<proteinExistence type="predicted"/>
<keyword evidence="2" id="KW-0812">Transmembrane</keyword>
<keyword evidence="2" id="KW-0472">Membrane</keyword>
<name>A0A8H5LUQ4_9AGAR</name>
<dbReference type="Proteomes" id="UP000559256">
    <property type="component" value="Unassembled WGS sequence"/>
</dbReference>
<feature type="compositionally biased region" description="Polar residues" evidence="1">
    <location>
        <begin position="49"/>
        <end position="62"/>
    </location>
</feature>
<feature type="transmembrane region" description="Helical" evidence="2">
    <location>
        <begin position="15"/>
        <end position="37"/>
    </location>
</feature>
<dbReference type="AlphaFoldDB" id="A0A8H5LUQ4"/>
<protein>
    <submittedName>
        <fullName evidence="3">Uncharacterized protein</fullName>
    </submittedName>
</protein>
<gene>
    <name evidence="3" type="ORF">D9758_002009</name>
</gene>
<dbReference type="OrthoDB" id="4829at2759"/>
<evidence type="ECO:0000256" key="1">
    <source>
        <dbReference type="SAM" id="MobiDB-lite"/>
    </source>
</evidence>
<dbReference type="EMBL" id="JAACJM010000010">
    <property type="protein sequence ID" value="KAF5370730.1"/>
    <property type="molecule type" value="Genomic_DNA"/>
</dbReference>
<evidence type="ECO:0000256" key="2">
    <source>
        <dbReference type="SAM" id="Phobius"/>
    </source>
</evidence>
<comment type="caution">
    <text evidence="3">The sequence shown here is derived from an EMBL/GenBank/DDBJ whole genome shotgun (WGS) entry which is preliminary data.</text>
</comment>
<evidence type="ECO:0000313" key="3">
    <source>
        <dbReference type="EMBL" id="KAF5370730.1"/>
    </source>
</evidence>
<keyword evidence="2" id="KW-1133">Transmembrane helix</keyword>
<sequence>MTTLTTAEYIRKSLIASYIGNIIGALFVGLPAAWFYLGDYEAGGIRNAEQGNASRASSSNEGSAVADRKD</sequence>
<organism evidence="3 4">
    <name type="scientific">Tetrapyrgos nigripes</name>
    <dbReference type="NCBI Taxonomy" id="182062"/>
    <lineage>
        <taxon>Eukaryota</taxon>
        <taxon>Fungi</taxon>
        <taxon>Dikarya</taxon>
        <taxon>Basidiomycota</taxon>
        <taxon>Agaricomycotina</taxon>
        <taxon>Agaricomycetes</taxon>
        <taxon>Agaricomycetidae</taxon>
        <taxon>Agaricales</taxon>
        <taxon>Marasmiineae</taxon>
        <taxon>Marasmiaceae</taxon>
        <taxon>Tetrapyrgos</taxon>
    </lineage>
</organism>
<feature type="region of interest" description="Disordered" evidence="1">
    <location>
        <begin position="49"/>
        <end position="70"/>
    </location>
</feature>
<accession>A0A8H5LUQ4</accession>
<keyword evidence="4" id="KW-1185">Reference proteome</keyword>
<evidence type="ECO:0000313" key="4">
    <source>
        <dbReference type="Proteomes" id="UP000559256"/>
    </source>
</evidence>
<reference evidence="3 4" key="1">
    <citation type="journal article" date="2020" name="ISME J.">
        <title>Uncovering the hidden diversity of litter-decomposition mechanisms in mushroom-forming fungi.</title>
        <authorList>
            <person name="Floudas D."/>
            <person name="Bentzer J."/>
            <person name="Ahren D."/>
            <person name="Johansson T."/>
            <person name="Persson P."/>
            <person name="Tunlid A."/>
        </authorList>
    </citation>
    <scope>NUCLEOTIDE SEQUENCE [LARGE SCALE GENOMIC DNA]</scope>
    <source>
        <strain evidence="3 4">CBS 291.85</strain>
    </source>
</reference>